<evidence type="ECO:0000313" key="2">
    <source>
        <dbReference type="EMBL" id="MDR6238311.1"/>
    </source>
</evidence>
<organism evidence="2 3">
    <name type="scientific">Aureibacter tunicatorum</name>
    <dbReference type="NCBI Taxonomy" id="866807"/>
    <lineage>
        <taxon>Bacteria</taxon>
        <taxon>Pseudomonadati</taxon>
        <taxon>Bacteroidota</taxon>
        <taxon>Cytophagia</taxon>
        <taxon>Cytophagales</taxon>
        <taxon>Persicobacteraceae</taxon>
        <taxon>Aureibacter</taxon>
    </lineage>
</organism>
<dbReference type="AlphaFoldDB" id="A0AAE3XIE9"/>
<dbReference type="PANTHER" id="PTHR43283:SF7">
    <property type="entry name" value="BETA-LACTAMASE-RELATED DOMAIN-CONTAINING PROTEIN"/>
    <property type="match status" value="1"/>
</dbReference>
<feature type="domain" description="Beta-lactamase-related" evidence="1">
    <location>
        <begin position="122"/>
        <end position="357"/>
    </location>
</feature>
<evidence type="ECO:0000313" key="3">
    <source>
        <dbReference type="Proteomes" id="UP001185092"/>
    </source>
</evidence>
<gene>
    <name evidence="2" type="ORF">HNQ88_001287</name>
</gene>
<dbReference type="RefSeq" id="WP_309937790.1">
    <property type="nucleotide sequence ID" value="NZ_AP025305.1"/>
</dbReference>
<dbReference type="Pfam" id="PF00144">
    <property type="entry name" value="Beta-lactamase"/>
    <property type="match status" value="1"/>
</dbReference>
<dbReference type="SUPFAM" id="SSF56601">
    <property type="entry name" value="beta-lactamase/transpeptidase-like"/>
    <property type="match status" value="1"/>
</dbReference>
<proteinExistence type="predicted"/>
<keyword evidence="3" id="KW-1185">Reference proteome</keyword>
<dbReference type="PANTHER" id="PTHR43283">
    <property type="entry name" value="BETA-LACTAMASE-RELATED"/>
    <property type="match status" value="1"/>
</dbReference>
<protein>
    <submittedName>
        <fullName evidence="2">CubicO group peptidase (Beta-lactamase class C family)</fullName>
    </submittedName>
</protein>
<sequence>MRRKIRIANAFVAKYLCSTFYITHRPLDEVFRMDLNNSFLKHCEASYDPSERSVEVSMKGYLKRKAYFDDVHGGIMDRPAVKSKKSHVEVSKASQSSFVLNEGINKSYSKLDVLLGQEFSKYWRNTRALLVLKGSEIVYEGYSSRFDQTSIFPGWSMTKSLFGFLYGMWHDQKVFHLDESDLFEEWKDDDRRGITLRHLLQMRSGLDWDESYDKVSDVTRMLLDSESCSSFAMSRKLARIPGSKWVYSSGDSVLLSEFFRRRLGDEKYGSDIRLFLENMGWKSYFLEKDREGTYVASSYAWATAREWAHLGLALNNKGQLGNKRLVDQNWVDFMFSSYEAVPLGQYGAQVWLNGNGLKKLSFRPYKKLPSMGICQGFNGQRIYCIPEMNLSIVRLGLSGVNHFDDQKFVGKILTTL</sequence>
<dbReference type="InterPro" id="IPR012338">
    <property type="entry name" value="Beta-lactam/transpept-like"/>
</dbReference>
<name>A0AAE3XIE9_9BACT</name>
<evidence type="ECO:0000259" key="1">
    <source>
        <dbReference type="Pfam" id="PF00144"/>
    </source>
</evidence>
<dbReference type="Gene3D" id="3.40.710.10">
    <property type="entry name" value="DD-peptidase/beta-lactamase superfamily"/>
    <property type="match status" value="1"/>
</dbReference>
<accession>A0AAE3XIE9</accession>
<dbReference type="InterPro" id="IPR001466">
    <property type="entry name" value="Beta-lactam-related"/>
</dbReference>
<comment type="caution">
    <text evidence="2">The sequence shown here is derived from an EMBL/GenBank/DDBJ whole genome shotgun (WGS) entry which is preliminary data.</text>
</comment>
<dbReference type="Proteomes" id="UP001185092">
    <property type="component" value="Unassembled WGS sequence"/>
</dbReference>
<reference evidence="2" key="1">
    <citation type="submission" date="2023-07" db="EMBL/GenBank/DDBJ databases">
        <title>Genomic Encyclopedia of Type Strains, Phase IV (KMG-IV): sequencing the most valuable type-strain genomes for metagenomic binning, comparative biology and taxonomic classification.</title>
        <authorList>
            <person name="Goeker M."/>
        </authorList>
    </citation>
    <scope>NUCLEOTIDE SEQUENCE</scope>
    <source>
        <strain evidence="2">DSM 26174</strain>
    </source>
</reference>
<dbReference type="EMBL" id="JAVDQD010000001">
    <property type="protein sequence ID" value="MDR6238311.1"/>
    <property type="molecule type" value="Genomic_DNA"/>
</dbReference>
<dbReference type="InterPro" id="IPR050789">
    <property type="entry name" value="Diverse_Enzym_Activities"/>
</dbReference>